<organism evidence="1 2">
    <name type="scientific">Hypholoma sublateritium (strain FD-334 SS-4)</name>
    <dbReference type="NCBI Taxonomy" id="945553"/>
    <lineage>
        <taxon>Eukaryota</taxon>
        <taxon>Fungi</taxon>
        <taxon>Dikarya</taxon>
        <taxon>Basidiomycota</taxon>
        <taxon>Agaricomycotina</taxon>
        <taxon>Agaricomycetes</taxon>
        <taxon>Agaricomycetidae</taxon>
        <taxon>Agaricales</taxon>
        <taxon>Agaricineae</taxon>
        <taxon>Strophariaceae</taxon>
        <taxon>Hypholoma</taxon>
    </lineage>
</organism>
<proteinExistence type="predicted"/>
<keyword evidence="2" id="KW-1185">Reference proteome</keyword>
<reference evidence="2" key="1">
    <citation type="submission" date="2014-04" db="EMBL/GenBank/DDBJ databases">
        <title>Evolutionary Origins and Diversification of the Mycorrhizal Mutualists.</title>
        <authorList>
            <consortium name="DOE Joint Genome Institute"/>
            <consortium name="Mycorrhizal Genomics Consortium"/>
            <person name="Kohler A."/>
            <person name="Kuo A."/>
            <person name="Nagy L.G."/>
            <person name="Floudas D."/>
            <person name="Copeland A."/>
            <person name="Barry K.W."/>
            <person name="Cichocki N."/>
            <person name="Veneault-Fourrey C."/>
            <person name="LaButti K."/>
            <person name="Lindquist E.A."/>
            <person name="Lipzen A."/>
            <person name="Lundell T."/>
            <person name="Morin E."/>
            <person name="Murat C."/>
            <person name="Riley R."/>
            <person name="Ohm R."/>
            <person name="Sun H."/>
            <person name="Tunlid A."/>
            <person name="Henrissat B."/>
            <person name="Grigoriev I.V."/>
            <person name="Hibbett D.S."/>
            <person name="Martin F."/>
        </authorList>
    </citation>
    <scope>NUCLEOTIDE SEQUENCE [LARGE SCALE GENOMIC DNA]</scope>
    <source>
        <strain evidence="2">FD-334 SS-4</strain>
    </source>
</reference>
<dbReference type="Proteomes" id="UP000054270">
    <property type="component" value="Unassembled WGS sequence"/>
</dbReference>
<dbReference type="EMBL" id="KN817551">
    <property type="protein sequence ID" value="KJA22306.1"/>
    <property type="molecule type" value="Genomic_DNA"/>
</dbReference>
<gene>
    <name evidence="1" type="ORF">HYPSUDRAFT_662455</name>
</gene>
<evidence type="ECO:0000313" key="2">
    <source>
        <dbReference type="Proteomes" id="UP000054270"/>
    </source>
</evidence>
<dbReference type="AlphaFoldDB" id="A0A0D2P0R1"/>
<name>A0A0D2P0R1_HYPSF</name>
<protein>
    <submittedName>
        <fullName evidence="1">Uncharacterized protein</fullName>
    </submittedName>
</protein>
<sequence>MCGDAQCARLVPTRCSCPAWRICVVACCGCELEIHHTGAAMDTSAHGTGGRQGRAAYYARAAWVADIAGGSGHVRRLLSPLPIPSPRIRSAMYRL</sequence>
<accession>A0A0D2P0R1</accession>
<evidence type="ECO:0000313" key="1">
    <source>
        <dbReference type="EMBL" id="KJA22306.1"/>
    </source>
</evidence>